<proteinExistence type="predicted"/>
<name>A0A7S2SIX6_9STRA</name>
<sequence length="434" mass="49400">MGQCGSCDKDKQGHENGGVSKPFPYPAATQINGHHHGHGKRNPEDCPEIENDVTTLDTAYESSDEGCPDLVHIHNLVVDVDTEGGMWFPDGEKEAHVPYVYCETLMMLETGAESTFGWKRIDKFGNEYKKKETRHKGKREKRKRLLGSSSRRDSQKRFDEFSLVLCPEVFTWSEPLHYICYHFFPDVTVEAVYKALYDENVRSTWDKSWKDFRVLESISGDCDTIYNCVFNDNRMWRMLGLNYDFVDKRRVVKNMPFPEASRIPSAYALAWKASRQESEFVEEALSLGRLRLVPGDSPGDWASSPKAENPSLFDSEHSFQQVKHLPEADYTVCLAAGNHSAAPKRARVDRCESLNPSGYIIRKWAFHPDGDLINSSLSTNAVTGVRLTIVSRPNIRLPVDGAISSQMVHNESVGNFAKWRYRLERHLYQNHVGG</sequence>
<evidence type="ECO:0000313" key="2">
    <source>
        <dbReference type="EMBL" id="CAD9701474.1"/>
    </source>
</evidence>
<accession>A0A7S2SIX6</accession>
<gene>
    <name evidence="2" type="ORF">QSP1433_LOCUS14604</name>
</gene>
<dbReference type="PROSITE" id="PS50231">
    <property type="entry name" value="RICIN_B_LECTIN"/>
    <property type="match status" value="1"/>
</dbReference>
<organism evidence="2">
    <name type="scientific">Mucochytrium quahogii</name>
    <dbReference type="NCBI Taxonomy" id="96639"/>
    <lineage>
        <taxon>Eukaryota</taxon>
        <taxon>Sar</taxon>
        <taxon>Stramenopiles</taxon>
        <taxon>Bigyra</taxon>
        <taxon>Labyrinthulomycetes</taxon>
        <taxon>Thraustochytrida</taxon>
        <taxon>Thraustochytriidae</taxon>
        <taxon>Mucochytrium</taxon>
    </lineage>
</organism>
<dbReference type="EMBL" id="HBHK01023096">
    <property type="protein sequence ID" value="CAD9701474.1"/>
    <property type="molecule type" value="Transcribed_RNA"/>
</dbReference>
<evidence type="ECO:0008006" key="3">
    <source>
        <dbReference type="Google" id="ProtNLM"/>
    </source>
</evidence>
<feature type="compositionally biased region" description="Basic residues" evidence="1">
    <location>
        <begin position="131"/>
        <end position="145"/>
    </location>
</feature>
<dbReference type="AlphaFoldDB" id="A0A7S2SIX6"/>
<feature type="region of interest" description="Disordered" evidence="1">
    <location>
        <begin position="129"/>
        <end position="151"/>
    </location>
</feature>
<reference evidence="2" key="1">
    <citation type="submission" date="2021-01" db="EMBL/GenBank/DDBJ databases">
        <authorList>
            <person name="Corre E."/>
            <person name="Pelletier E."/>
            <person name="Niang G."/>
            <person name="Scheremetjew M."/>
            <person name="Finn R."/>
            <person name="Kale V."/>
            <person name="Holt S."/>
            <person name="Cochrane G."/>
            <person name="Meng A."/>
            <person name="Brown T."/>
            <person name="Cohen L."/>
        </authorList>
    </citation>
    <scope>NUCLEOTIDE SEQUENCE</scope>
    <source>
        <strain evidence="2">NY070348D</strain>
    </source>
</reference>
<dbReference type="Gene3D" id="3.30.530.20">
    <property type="match status" value="1"/>
</dbReference>
<feature type="region of interest" description="Disordered" evidence="1">
    <location>
        <begin position="1"/>
        <end position="46"/>
    </location>
</feature>
<dbReference type="InterPro" id="IPR023393">
    <property type="entry name" value="START-like_dom_sf"/>
</dbReference>
<dbReference type="SUPFAM" id="SSF55961">
    <property type="entry name" value="Bet v1-like"/>
    <property type="match status" value="1"/>
</dbReference>
<protein>
    <recommendedName>
        <fullName evidence="3">START domain-containing protein</fullName>
    </recommendedName>
</protein>
<evidence type="ECO:0000256" key="1">
    <source>
        <dbReference type="SAM" id="MobiDB-lite"/>
    </source>
</evidence>